<feature type="chain" id="PRO_5043314403" description="Secreted protein" evidence="1">
    <location>
        <begin position="16"/>
        <end position="91"/>
    </location>
</feature>
<name>A0AAV0BVH0_PHAPC</name>
<accession>A0AAV0BVH0</accession>
<dbReference type="EMBL" id="CALTRL010006244">
    <property type="protein sequence ID" value="CAH7690247.1"/>
    <property type="molecule type" value="Genomic_DNA"/>
</dbReference>
<dbReference type="AlphaFoldDB" id="A0AAV0BVH0"/>
<keyword evidence="3" id="KW-1185">Reference proteome</keyword>
<evidence type="ECO:0008006" key="4">
    <source>
        <dbReference type="Google" id="ProtNLM"/>
    </source>
</evidence>
<reference evidence="2" key="1">
    <citation type="submission" date="2022-06" db="EMBL/GenBank/DDBJ databases">
        <authorList>
            <consortium name="SYNGENTA / RWTH Aachen University"/>
        </authorList>
    </citation>
    <scope>NUCLEOTIDE SEQUENCE</scope>
</reference>
<sequence length="91" mass="10076">MGTSLLWLFQPSAQAFSLKCAHPLLHLLKPWCPFKRYVLRLSFFSRLVPSCPCSTTGGCRFPCSLTLDVTTAQTLPPVNHIDSTTPPTTIL</sequence>
<evidence type="ECO:0000313" key="3">
    <source>
        <dbReference type="Proteomes" id="UP001153365"/>
    </source>
</evidence>
<proteinExistence type="predicted"/>
<organism evidence="2 3">
    <name type="scientific">Phakopsora pachyrhizi</name>
    <name type="common">Asian soybean rust disease fungus</name>
    <dbReference type="NCBI Taxonomy" id="170000"/>
    <lineage>
        <taxon>Eukaryota</taxon>
        <taxon>Fungi</taxon>
        <taxon>Dikarya</taxon>
        <taxon>Basidiomycota</taxon>
        <taxon>Pucciniomycotina</taxon>
        <taxon>Pucciniomycetes</taxon>
        <taxon>Pucciniales</taxon>
        <taxon>Phakopsoraceae</taxon>
        <taxon>Phakopsora</taxon>
    </lineage>
</organism>
<gene>
    <name evidence="2" type="ORF">PPACK8108_LOCUS25533</name>
</gene>
<keyword evidence="1" id="KW-0732">Signal</keyword>
<dbReference type="Proteomes" id="UP001153365">
    <property type="component" value="Unassembled WGS sequence"/>
</dbReference>
<evidence type="ECO:0000256" key="1">
    <source>
        <dbReference type="SAM" id="SignalP"/>
    </source>
</evidence>
<protein>
    <recommendedName>
        <fullName evidence="4">Secreted protein</fullName>
    </recommendedName>
</protein>
<comment type="caution">
    <text evidence="2">The sequence shown here is derived from an EMBL/GenBank/DDBJ whole genome shotgun (WGS) entry which is preliminary data.</text>
</comment>
<feature type="signal peptide" evidence="1">
    <location>
        <begin position="1"/>
        <end position="15"/>
    </location>
</feature>
<evidence type="ECO:0000313" key="2">
    <source>
        <dbReference type="EMBL" id="CAH7690247.1"/>
    </source>
</evidence>